<gene>
    <name evidence="1" type="ORF">FRZ06_20230</name>
</gene>
<name>A0ACD1AGA0_9FIRM</name>
<dbReference type="Proteomes" id="UP000594014">
    <property type="component" value="Chromosome"/>
</dbReference>
<keyword evidence="2" id="KW-1185">Reference proteome</keyword>
<sequence>MNEMIKIDDLVYQYRREDQLEPVYAVNHVSIDVKRGSFTAIIGKNGSGKSTLAKNINALLLPSGGAIYVKGYNTTDESKLWEIRQAAGMVFQNPDNQLVSTIVEDDVAFGPENLGIEPGEIRRRVDDSLYAVNMYEERKKAPHLLSGGQKQRIAIAGVIAMRPECIILDEPTAMLDPHGRAEVMEIIEKLNREGITILLITHFMDEAARADRVIIMEQGRVILDGTPEEVYGHAEEIKQLGLDVPFAVDVAHRLRKRGIEIPGSIIGSDDLADYIAERAVIPFKGMKEHPRPNGENTAAATDGKPVIEVKNLTHIYSEGMPYESAAIKDISFRIERGSFVGIIGHTGSGKSTLIQHLNGLLKPKSGSIVINDIDITARDITMREIRRKIGLVFQYPEYQLFEETVHKDVAFGPLNLGLTQEEADKRVVEAIGLVGLNYEEIAQRSPFELSGGQKRRVAIAGVIAMKPQILILDEPTAGLDPKAHADILKMIETIHTAENISILLVSHNMGDIARLADKVLVLDRGRLALMGTPTEVFANADRLETLGLGLPPAAELMKALRERGIEVSHDILTIEAAEEELHLLMQNRK</sequence>
<proteinExistence type="predicted"/>
<dbReference type="EMBL" id="CP042469">
    <property type="protein sequence ID" value="QOX65522.1"/>
    <property type="molecule type" value="Genomic_DNA"/>
</dbReference>
<evidence type="ECO:0000313" key="1">
    <source>
        <dbReference type="EMBL" id="QOX65522.1"/>
    </source>
</evidence>
<organism evidence="1 2">
    <name type="scientific">Anoxybacterium hadale</name>
    <dbReference type="NCBI Taxonomy" id="3408580"/>
    <lineage>
        <taxon>Bacteria</taxon>
        <taxon>Bacillati</taxon>
        <taxon>Bacillota</taxon>
        <taxon>Clostridia</taxon>
        <taxon>Peptostreptococcales</taxon>
        <taxon>Anaerovoracaceae</taxon>
        <taxon>Anoxybacterium</taxon>
    </lineage>
</organism>
<protein>
    <submittedName>
        <fullName evidence="1">Energy-coupling factor transporter ATPase</fullName>
    </submittedName>
</protein>
<accession>A0ACD1AGA0</accession>
<reference evidence="1" key="1">
    <citation type="submission" date="2019-08" db="EMBL/GenBank/DDBJ databases">
        <title>Genome sequence of Clostridiales bacterium MT110.</title>
        <authorList>
            <person name="Cao J."/>
        </authorList>
    </citation>
    <scope>NUCLEOTIDE SEQUENCE</scope>
    <source>
        <strain evidence="1">MT110</strain>
    </source>
</reference>
<evidence type="ECO:0000313" key="2">
    <source>
        <dbReference type="Proteomes" id="UP000594014"/>
    </source>
</evidence>